<evidence type="ECO:0000256" key="7">
    <source>
        <dbReference type="RuleBase" id="RU003557"/>
    </source>
</evidence>
<dbReference type="PANTHER" id="PTHR18919">
    <property type="entry name" value="ACETYL-COA C-ACYLTRANSFERASE"/>
    <property type="match status" value="1"/>
</dbReference>
<feature type="active site" description="Acyl-thioester intermediate" evidence="6">
    <location>
        <position position="91"/>
    </location>
</feature>
<dbReference type="GO" id="GO:0003985">
    <property type="term" value="F:acetyl-CoA C-acetyltransferase activity"/>
    <property type="evidence" value="ECO:0007669"/>
    <property type="project" value="UniProtKB-EC"/>
</dbReference>
<keyword evidence="3 7" id="KW-0808">Transferase</keyword>
<comment type="similarity">
    <text evidence="1 7">Belongs to the thiolase-like superfamily. Thiolase family.</text>
</comment>
<keyword evidence="4 7" id="KW-0012">Acyltransferase</keyword>
<sequence length="396" mass="41192">MRYQNVAMPQGLLWSSPFTRWQGALAETSSLDLAVNVTGRALRDRQVDAADVDGIVLGITIPQEGSFFGAPTVAARLGATAVTGPMINQACATAVACLHAAAANTMTGGGTQLVLTTDRTSNGPNIVYPAPSAPGGAPRVENLVQRNFAHDPWAGTSMLAAGETVAAELGVTRDELDDVAALRYEQYARALADDRAFQRRYMVPVELPARRGRTTLIERDEGVRPVEREAIAELGPAQPGGLHTGATQTHPADGAAGAVVTGTARARELSRGEGVVEVLAVGFARVAATHMPKAPVPAALAALADAGLGIEQVDAITTHNPFAVNDVYFARTMNVPLDKMNDHGCSLIWGHPQAPTGMRALAELVETLRLRGGGIGLFTGCAAGDTAGAAVVRVND</sequence>
<organism evidence="10 11">
    <name type="scientific">Actinomadura physcomitrii</name>
    <dbReference type="NCBI Taxonomy" id="2650748"/>
    <lineage>
        <taxon>Bacteria</taxon>
        <taxon>Bacillati</taxon>
        <taxon>Actinomycetota</taxon>
        <taxon>Actinomycetes</taxon>
        <taxon>Streptosporangiales</taxon>
        <taxon>Thermomonosporaceae</taxon>
        <taxon>Actinomadura</taxon>
    </lineage>
</organism>
<feature type="active site" description="Proton acceptor" evidence="6">
    <location>
        <position position="351"/>
    </location>
</feature>
<protein>
    <recommendedName>
        <fullName evidence="5">Probable acetyl-CoA acetyltransferase</fullName>
        <ecNumber evidence="2">2.3.1.9</ecNumber>
    </recommendedName>
</protein>
<dbReference type="EMBL" id="WBMS02000010">
    <property type="protein sequence ID" value="MWA01614.1"/>
    <property type="molecule type" value="Genomic_DNA"/>
</dbReference>
<evidence type="ECO:0000313" key="10">
    <source>
        <dbReference type="EMBL" id="MWA01614.1"/>
    </source>
</evidence>
<dbReference type="Proteomes" id="UP000462055">
    <property type="component" value="Unassembled WGS sequence"/>
</dbReference>
<evidence type="ECO:0000259" key="8">
    <source>
        <dbReference type="Pfam" id="PF00108"/>
    </source>
</evidence>
<reference evidence="10" key="1">
    <citation type="submission" date="2019-12" db="EMBL/GenBank/DDBJ databases">
        <title>Actinomadura physcomitrii sp. nov., a novel actinomycete isolated from moss [Physcomitrium sphaericum (Ludw) Fuernr].</title>
        <authorList>
            <person name="Zhuang X."/>
        </authorList>
    </citation>
    <scope>NUCLEOTIDE SEQUENCE [LARGE SCALE GENOMIC DNA]</scope>
    <source>
        <strain evidence="10">LD22</strain>
    </source>
</reference>
<feature type="domain" description="Thiolase C-terminal" evidence="9">
    <location>
        <begin position="280"/>
        <end position="393"/>
    </location>
</feature>
<keyword evidence="11" id="KW-1185">Reference proteome</keyword>
<feature type="active site" description="Proton acceptor" evidence="6">
    <location>
        <position position="381"/>
    </location>
</feature>
<evidence type="ECO:0000259" key="9">
    <source>
        <dbReference type="Pfam" id="PF02803"/>
    </source>
</evidence>
<dbReference type="InterPro" id="IPR016039">
    <property type="entry name" value="Thiolase-like"/>
</dbReference>
<evidence type="ECO:0000313" key="11">
    <source>
        <dbReference type="Proteomes" id="UP000462055"/>
    </source>
</evidence>
<dbReference type="InterPro" id="IPR020616">
    <property type="entry name" value="Thiolase_N"/>
</dbReference>
<comment type="caution">
    <text evidence="10">The sequence shown here is derived from an EMBL/GenBank/DDBJ whole genome shotgun (WGS) entry which is preliminary data.</text>
</comment>
<dbReference type="RefSeq" id="WP_151594113.1">
    <property type="nucleotide sequence ID" value="NZ_WBMS02000010.1"/>
</dbReference>
<dbReference type="Pfam" id="PF00108">
    <property type="entry name" value="Thiolase_N"/>
    <property type="match status" value="1"/>
</dbReference>
<feature type="domain" description="Thiolase N-terminal" evidence="8">
    <location>
        <begin position="16"/>
        <end position="261"/>
    </location>
</feature>
<dbReference type="SUPFAM" id="SSF53901">
    <property type="entry name" value="Thiolase-like"/>
    <property type="match status" value="2"/>
</dbReference>
<dbReference type="AlphaFoldDB" id="A0A6I4MBK2"/>
<dbReference type="Pfam" id="PF02803">
    <property type="entry name" value="Thiolase_C"/>
    <property type="match status" value="1"/>
</dbReference>
<evidence type="ECO:0000256" key="5">
    <source>
        <dbReference type="ARBA" id="ARBA00040529"/>
    </source>
</evidence>
<proteinExistence type="inferred from homology"/>
<dbReference type="Gene3D" id="3.40.47.10">
    <property type="match status" value="2"/>
</dbReference>
<dbReference type="EC" id="2.3.1.9" evidence="2"/>
<dbReference type="InterPro" id="IPR002155">
    <property type="entry name" value="Thiolase"/>
</dbReference>
<dbReference type="PANTHER" id="PTHR18919:SF107">
    <property type="entry name" value="ACETYL-COA ACETYLTRANSFERASE, CYTOSOLIC"/>
    <property type="match status" value="1"/>
</dbReference>
<evidence type="ECO:0000256" key="4">
    <source>
        <dbReference type="ARBA" id="ARBA00023315"/>
    </source>
</evidence>
<dbReference type="InterPro" id="IPR020617">
    <property type="entry name" value="Thiolase_C"/>
</dbReference>
<evidence type="ECO:0000256" key="6">
    <source>
        <dbReference type="PIRSR" id="PIRSR000429-1"/>
    </source>
</evidence>
<evidence type="ECO:0000256" key="2">
    <source>
        <dbReference type="ARBA" id="ARBA00012705"/>
    </source>
</evidence>
<evidence type="ECO:0000256" key="1">
    <source>
        <dbReference type="ARBA" id="ARBA00010982"/>
    </source>
</evidence>
<gene>
    <name evidence="10" type="ORF">F8568_014760</name>
</gene>
<dbReference type="PIRSF" id="PIRSF000429">
    <property type="entry name" value="Ac-CoA_Ac_transf"/>
    <property type="match status" value="1"/>
</dbReference>
<accession>A0A6I4MBK2</accession>
<evidence type="ECO:0000256" key="3">
    <source>
        <dbReference type="ARBA" id="ARBA00022679"/>
    </source>
</evidence>
<name>A0A6I4MBK2_9ACTN</name>